<comment type="similarity">
    <text evidence="1 7">Belongs to the peptidase M3 family.</text>
</comment>
<dbReference type="Pfam" id="PF01432">
    <property type="entry name" value="Peptidase_M3"/>
    <property type="match status" value="1"/>
</dbReference>
<dbReference type="InterPro" id="IPR024079">
    <property type="entry name" value="MetalloPept_cat_dom_sf"/>
</dbReference>
<accession>A0A7J6LFB5</accession>
<dbReference type="InterPro" id="IPR024077">
    <property type="entry name" value="Neurolysin/TOP_dom2"/>
</dbReference>
<dbReference type="GO" id="GO:0046872">
    <property type="term" value="F:metal ion binding"/>
    <property type="evidence" value="ECO:0007669"/>
    <property type="project" value="UniProtKB-UniRule"/>
</dbReference>
<feature type="transmembrane region" description="Helical" evidence="8">
    <location>
        <begin position="734"/>
        <end position="754"/>
    </location>
</feature>
<dbReference type="InterPro" id="IPR001567">
    <property type="entry name" value="Pept_M3A_M3B_dom"/>
</dbReference>
<dbReference type="GO" id="GO:0006508">
    <property type="term" value="P:proteolysis"/>
    <property type="evidence" value="ECO:0007669"/>
    <property type="project" value="UniProtKB-KW"/>
</dbReference>
<dbReference type="PANTHER" id="PTHR11804:SF84">
    <property type="entry name" value="SACCHAROLYSIN"/>
    <property type="match status" value="1"/>
</dbReference>
<dbReference type="EMBL" id="JABAHT010000330">
    <property type="protein sequence ID" value="KAF4657942.1"/>
    <property type="molecule type" value="Genomic_DNA"/>
</dbReference>
<feature type="transmembrane region" description="Helical" evidence="8">
    <location>
        <begin position="662"/>
        <end position="684"/>
    </location>
</feature>
<comment type="cofactor">
    <cofactor evidence="7">
        <name>Zn(2+)</name>
        <dbReference type="ChEBI" id="CHEBI:29105"/>
    </cofactor>
    <text evidence="7">Binds 1 zinc ion.</text>
</comment>
<dbReference type="Proteomes" id="UP000570595">
    <property type="component" value="Unassembled WGS sequence"/>
</dbReference>
<evidence type="ECO:0000256" key="7">
    <source>
        <dbReference type="RuleBase" id="RU003435"/>
    </source>
</evidence>
<keyword evidence="2 7" id="KW-0645">Protease</keyword>
<keyword evidence="4 7" id="KW-0378">Hydrolase</keyword>
<dbReference type="InterPro" id="IPR045090">
    <property type="entry name" value="Pept_M3A_M3B"/>
</dbReference>
<evidence type="ECO:0000256" key="5">
    <source>
        <dbReference type="ARBA" id="ARBA00022833"/>
    </source>
</evidence>
<evidence type="ECO:0000256" key="8">
    <source>
        <dbReference type="SAM" id="Phobius"/>
    </source>
</evidence>
<dbReference type="SUPFAM" id="SSF55486">
    <property type="entry name" value="Metalloproteases ('zincins'), catalytic domain"/>
    <property type="match status" value="1"/>
</dbReference>
<gene>
    <name evidence="10" type="ORF">FOZ61_005972</name>
</gene>
<reference evidence="10 11" key="1">
    <citation type="submission" date="2020-04" db="EMBL/GenBank/DDBJ databases">
        <title>Perkinsus olseni comparative genomics.</title>
        <authorList>
            <person name="Bogema D.R."/>
        </authorList>
    </citation>
    <scope>NUCLEOTIDE SEQUENCE [LARGE SCALE GENOMIC DNA]</scope>
    <source>
        <strain evidence="10">ATCC PRA-179</strain>
    </source>
</reference>
<comment type="caution">
    <text evidence="10">The sequence shown here is derived from an EMBL/GenBank/DDBJ whole genome shotgun (WGS) entry which is preliminary data.</text>
</comment>
<evidence type="ECO:0000313" key="11">
    <source>
        <dbReference type="Proteomes" id="UP000570595"/>
    </source>
</evidence>
<dbReference type="Gene3D" id="1.10.1370.10">
    <property type="entry name" value="Neurolysin, domain 3"/>
    <property type="match status" value="1"/>
</dbReference>
<keyword evidence="8" id="KW-0812">Transmembrane</keyword>
<feature type="domain" description="Peptidase M3A/M3B catalytic" evidence="9">
    <location>
        <begin position="178"/>
        <end position="532"/>
    </location>
</feature>
<evidence type="ECO:0000256" key="6">
    <source>
        <dbReference type="ARBA" id="ARBA00023049"/>
    </source>
</evidence>
<evidence type="ECO:0000256" key="1">
    <source>
        <dbReference type="ARBA" id="ARBA00006040"/>
    </source>
</evidence>
<organism evidence="10 11">
    <name type="scientific">Perkinsus olseni</name>
    <name type="common">Perkinsus atlanticus</name>
    <dbReference type="NCBI Taxonomy" id="32597"/>
    <lineage>
        <taxon>Eukaryota</taxon>
        <taxon>Sar</taxon>
        <taxon>Alveolata</taxon>
        <taxon>Perkinsozoa</taxon>
        <taxon>Perkinsea</taxon>
        <taxon>Perkinsida</taxon>
        <taxon>Perkinsidae</taxon>
        <taxon>Perkinsus</taxon>
    </lineage>
</organism>
<dbReference type="AlphaFoldDB" id="A0A7J6LFB5"/>
<sequence>MQHYSSFNKASAERSTVRYFSLRRSLSKATEDKELKQRYLAFMRHVEKAQAVSNPAISGGRYLRLWSSWMISNSCDVTRKLFKGGRISKEEVGHFSGTRLLELLLDEKSKGQAKKLLKAMGKGHKVVYKKMKGERNYFKKKDLIGLTEDAMRYFRVWYRTDSYCLRADRATYYRVVGECHNRKTREIIFNAYHRHFYENEAHDRSILAVLQARKRVAESLGFASWGEMENAQLGIHNDAHLMRVLQHCWNDGLPLLVPFVKRLEQLKLGAMAGKVTPEPKGPLTTNVDLIDELFYVTMCRQDRLQRQLAEYMVFGPALKRYSELASRLFNVDLIDESDNVTFSHEGWDRDVKIMHVVNAATNAHIGYWYVRVFARSKKYKTGLASTVSLCDGHVFTELNFVRPQVNVVRKLYYEEVLSFGHQMGTAMHMLFGQSKTAHLPLDAKALAGSLAELAALDSDVIRYMARDGGRVPSEHEIRSVRRDVYFYVWALREIAVICVLHSGEFDPDTATVEDLRNKAKEVARAFSPVELAPSYHPLTAEAGMWTVSEGATEKLGYLFAHMRASSLLSRLRASAKGRTNSVYNTPPVTEGLVGELLRSELLEKKFSPHSLECLMAAIDGAQHQQQMTENQPLMASRPYGEGMPAPMVVGNQAGAALQQLEVAFFFAALGTVVAGVSSTLTTAFTEFAPFDLTDDIYLLAFGLIMLVVDAPVKPRGLLFYQAFVSRYVKFLTRLTGKGFWYVFLGIHVFIALWTNDAWPFAGLILGPGIFLVGCAGAYIGMAKTRALDAVARKLVVQSPEQLSLLYKNNALSHMSEGLTQEEFNNIARNNAGIVFAAEELGLIFNAICDGRRFITLRDLAVWLQGPRTLV</sequence>
<evidence type="ECO:0000313" key="10">
    <source>
        <dbReference type="EMBL" id="KAF4657942.1"/>
    </source>
</evidence>
<feature type="transmembrane region" description="Helical" evidence="8">
    <location>
        <begin position="696"/>
        <end position="713"/>
    </location>
</feature>
<keyword evidence="8" id="KW-1133">Transmembrane helix</keyword>
<evidence type="ECO:0000256" key="4">
    <source>
        <dbReference type="ARBA" id="ARBA00022801"/>
    </source>
</evidence>
<feature type="transmembrane region" description="Helical" evidence="8">
    <location>
        <begin position="760"/>
        <end position="779"/>
    </location>
</feature>
<evidence type="ECO:0000259" key="9">
    <source>
        <dbReference type="Pfam" id="PF01432"/>
    </source>
</evidence>
<evidence type="ECO:0000256" key="2">
    <source>
        <dbReference type="ARBA" id="ARBA00022670"/>
    </source>
</evidence>
<dbReference type="OrthoDB" id="423534at2759"/>
<dbReference type="GO" id="GO:0006518">
    <property type="term" value="P:peptide metabolic process"/>
    <property type="evidence" value="ECO:0007669"/>
    <property type="project" value="TreeGrafter"/>
</dbReference>
<evidence type="ECO:0000256" key="3">
    <source>
        <dbReference type="ARBA" id="ARBA00022723"/>
    </source>
</evidence>
<keyword evidence="5 7" id="KW-0862">Zinc</keyword>
<keyword evidence="3 7" id="KW-0479">Metal-binding</keyword>
<dbReference type="PANTHER" id="PTHR11804">
    <property type="entry name" value="PROTEASE M3 THIMET OLIGOPEPTIDASE-RELATED"/>
    <property type="match status" value="1"/>
</dbReference>
<keyword evidence="8" id="KW-0472">Membrane</keyword>
<keyword evidence="6 7" id="KW-0482">Metalloprotease</keyword>
<name>A0A7J6LFB5_PEROL</name>
<dbReference type="GO" id="GO:0004222">
    <property type="term" value="F:metalloendopeptidase activity"/>
    <property type="evidence" value="ECO:0007669"/>
    <property type="project" value="InterPro"/>
</dbReference>
<dbReference type="Gene3D" id="3.40.390.10">
    <property type="entry name" value="Collagenase (Catalytic Domain)"/>
    <property type="match status" value="1"/>
</dbReference>
<proteinExistence type="inferred from homology"/>
<protein>
    <recommendedName>
        <fullName evidence="9">Peptidase M3A/M3B catalytic domain-containing protein</fullName>
    </recommendedName>
</protein>